<dbReference type="CDD" id="cd14798">
    <property type="entry name" value="RX-CC_like"/>
    <property type="match status" value="1"/>
</dbReference>
<evidence type="ECO:0000256" key="5">
    <source>
        <dbReference type="ARBA" id="ARBA00022821"/>
    </source>
</evidence>
<keyword evidence="3" id="KW-0677">Repeat</keyword>
<dbReference type="InterPro" id="IPR002182">
    <property type="entry name" value="NB-ARC"/>
</dbReference>
<dbReference type="Proteomes" id="UP000479710">
    <property type="component" value="Unassembled WGS sequence"/>
</dbReference>
<name>A0A6G1CTK5_9ORYZ</name>
<sequence>MAKFINDELKMMQAFLKAADGSRENTGVLKAYLEQIRDMAYDIEDYLEEFMFFIKNRSLLKQLLSLGARHRIAVQIRTIKQRVQEVSQRNLRYNLIKLTPSVFDDVVAIREETRNLSPLYVEESQLVGLDEPKKKLMEMITKPKGEEIEANKAGPRVISVVGMGGLGKTTVANKVYDSKDHGDSFDTRAWITVSQSFDRKDLLKKMIKELLGVDSLKKISEEHKVMELINYLKNGLQGRR</sequence>
<keyword evidence="4" id="KW-0547">Nucleotide-binding</keyword>
<evidence type="ECO:0000259" key="7">
    <source>
        <dbReference type="Pfam" id="PF18052"/>
    </source>
</evidence>
<dbReference type="Gene3D" id="1.20.5.4130">
    <property type="match status" value="1"/>
</dbReference>
<dbReference type="InterPro" id="IPR038005">
    <property type="entry name" value="RX-like_CC"/>
</dbReference>
<evidence type="ECO:0000313" key="8">
    <source>
        <dbReference type="EMBL" id="KAF0903437.1"/>
    </source>
</evidence>
<evidence type="ECO:0000259" key="6">
    <source>
        <dbReference type="Pfam" id="PF00931"/>
    </source>
</evidence>
<feature type="domain" description="Disease resistance N-terminal" evidence="7">
    <location>
        <begin position="3"/>
        <end position="58"/>
    </location>
</feature>
<keyword evidence="9" id="KW-1185">Reference proteome</keyword>
<evidence type="ECO:0008006" key="10">
    <source>
        <dbReference type="Google" id="ProtNLM"/>
    </source>
</evidence>
<accession>A0A6G1CTK5</accession>
<dbReference type="Pfam" id="PF00931">
    <property type="entry name" value="NB-ARC"/>
    <property type="match status" value="1"/>
</dbReference>
<dbReference type="AlphaFoldDB" id="A0A6G1CTK5"/>
<evidence type="ECO:0000256" key="3">
    <source>
        <dbReference type="ARBA" id="ARBA00022737"/>
    </source>
</evidence>
<comment type="similarity">
    <text evidence="1">Belongs to the disease resistance NB-LRR family.</text>
</comment>
<evidence type="ECO:0000313" key="9">
    <source>
        <dbReference type="Proteomes" id="UP000479710"/>
    </source>
</evidence>
<dbReference type="EMBL" id="SPHZ02000008">
    <property type="protein sequence ID" value="KAF0903437.1"/>
    <property type="molecule type" value="Genomic_DNA"/>
</dbReference>
<dbReference type="PANTHER" id="PTHR19338:SF32">
    <property type="entry name" value="OS06G0287500 PROTEIN"/>
    <property type="match status" value="1"/>
</dbReference>
<dbReference type="OrthoDB" id="690341at2759"/>
<organism evidence="8 9">
    <name type="scientific">Oryza meyeriana var. granulata</name>
    <dbReference type="NCBI Taxonomy" id="110450"/>
    <lineage>
        <taxon>Eukaryota</taxon>
        <taxon>Viridiplantae</taxon>
        <taxon>Streptophyta</taxon>
        <taxon>Embryophyta</taxon>
        <taxon>Tracheophyta</taxon>
        <taxon>Spermatophyta</taxon>
        <taxon>Magnoliopsida</taxon>
        <taxon>Liliopsida</taxon>
        <taxon>Poales</taxon>
        <taxon>Poaceae</taxon>
        <taxon>BOP clade</taxon>
        <taxon>Oryzoideae</taxon>
        <taxon>Oryzeae</taxon>
        <taxon>Oryzinae</taxon>
        <taxon>Oryza</taxon>
        <taxon>Oryza meyeriana</taxon>
    </lineage>
</organism>
<dbReference type="PANTHER" id="PTHR19338">
    <property type="entry name" value="TRANSLOCASE OF INNER MITOCHONDRIAL MEMBRANE 13 HOMOLOG"/>
    <property type="match status" value="1"/>
</dbReference>
<dbReference type="GO" id="GO:0043531">
    <property type="term" value="F:ADP binding"/>
    <property type="evidence" value="ECO:0007669"/>
    <property type="project" value="InterPro"/>
</dbReference>
<reference evidence="8 9" key="1">
    <citation type="submission" date="2019-11" db="EMBL/GenBank/DDBJ databases">
        <title>Whole genome sequence of Oryza granulata.</title>
        <authorList>
            <person name="Li W."/>
        </authorList>
    </citation>
    <scope>NUCLEOTIDE SEQUENCE [LARGE SCALE GENOMIC DNA]</scope>
    <source>
        <strain evidence="9">cv. Menghai</strain>
        <tissue evidence="8">Leaf</tissue>
    </source>
</reference>
<keyword evidence="2" id="KW-0433">Leucine-rich repeat</keyword>
<evidence type="ECO:0000256" key="4">
    <source>
        <dbReference type="ARBA" id="ARBA00022741"/>
    </source>
</evidence>
<dbReference type="SUPFAM" id="SSF52540">
    <property type="entry name" value="P-loop containing nucleoside triphosphate hydrolases"/>
    <property type="match status" value="1"/>
</dbReference>
<proteinExistence type="inferred from homology"/>
<gene>
    <name evidence="8" type="ORF">E2562_027721</name>
</gene>
<dbReference type="Pfam" id="PF18052">
    <property type="entry name" value="Rx_N"/>
    <property type="match status" value="1"/>
</dbReference>
<evidence type="ECO:0000256" key="1">
    <source>
        <dbReference type="ARBA" id="ARBA00008894"/>
    </source>
</evidence>
<comment type="caution">
    <text evidence="8">The sequence shown here is derived from an EMBL/GenBank/DDBJ whole genome shotgun (WGS) entry which is preliminary data.</text>
</comment>
<dbReference type="Gene3D" id="3.40.50.300">
    <property type="entry name" value="P-loop containing nucleotide triphosphate hydrolases"/>
    <property type="match status" value="1"/>
</dbReference>
<dbReference type="GO" id="GO:0006952">
    <property type="term" value="P:defense response"/>
    <property type="evidence" value="ECO:0007669"/>
    <property type="project" value="UniProtKB-KW"/>
</dbReference>
<evidence type="ECO:0000256" key="2">
    <source>
        <dbReference type="ARBA" id="ARBA00022614"/>
    </source>
</evidence>
<protein>
    <recommendedName>
        <fullName evidence="10">NB-ARC domain-containing protein</fullName>
    </recommendedName>
</protein>
<dbReference type="InterPro" id="IPR027417">
    <property type="entry name" value="P-loop_NTPase"/>
</dbReference>
<feature type="domain" description="NB-ARC" evidence="6">
    <location>
        <begin position="152"/>
        <end position="234"/>
    </location>
</feature>
<keyword evidence="5" id="KW-0611">Plant defense</keyword>
<dbReference type="InterPro" id="IPR041118">
    <property type="entry name" value="Rx_N"/>
</dbReference>